<protein>
    <submittedName>
        <fullName evidence="1">Cytochrome P450</fullName>
    </submittedName>
</protein>
<gene>
    <name evidence="1" type="ORF">V1525DRAFT_343036</name>
</gene>
<accession>A0ACC3T341</accession>
<dbReference type="Proteomes" id="UP001433508">
    <property type="component" value="Unassembled WGS sequence"/>
</dbReference>
<dbReference type="EMBL" id="MU971364">
    <property type="protein sequence ID" value="KAK9237839.1"/>
    <property type="molecule type" value="Genomic_DNA"/>
</dbReference>
<sequence length="358" mass="40942">MEDASMRLTIDIIGRVVLDTDLHSQISGNELVSAFRHLMAWTPKIGRWNPFLNANPLRPVMTWWYTRKMDHYLRNVIDRRFASQRYTAPDNKSKHIVDLALDEYCSQNSRSAQTLAGPDKRFKKAVIDNMKTFLFAGHDTTSSLICYVYHLLQLHPQHLAKVRQEHDEIFGFDISKAPDMIKDNPQLLGRLPYTLAIIKETLRLYPPASTLRMGSEGITITSNGQTYPTKGFLVWVNNHALSRRADIFPSPDSFMPQRFLADAPAEIPRNAWRPFEKGPRNCIGQELALLELKILMVLSLREFSMQTVIEEWQKSYGNSAAVGKVDEVYGDKVYQILQSTAKPRYGMPMTVTRTAVPI</sequence>
<evidence type="ECO:0000313" key="2">
    <source>
        <dbReference type="Proteomes" id="UP001433508"/>
    </source>
</evidence>
<organism evidence="1 2">
    <name type="scientific">Lipomyces kononenkoae</name>
    <name type="common">Yeast</name>
    <dbReference type="NCBI Taxonomy" id="34357"/>
    <lineage>
        <taxon>Eukaryota</taxon>
        <taxon>Fungi</taxon>
        <taxon>Dikarya</taxon>
        <taxon>Ascomycota</taxon>
        <taxon>Saccharomycotina</taxon>
        <taxon>Lipomycetes</taxon>
        <taxon>Lipomycetales</taxon>
        <taxon>Lipomycetaceae</taxon>
        <taxon>Lipomyces</taxon>
    </lineage>
</organism>
<keyword evidence="2" id="KW-1185">Reference proteome</keyword>
<comment type="caution">
    <text evidence="1">The sequence shown here is derived from an EMBL/GenBank/DDBJ whole genome shotgun (WGS) entry which is preliminary data.</text>
</comment>
<proteinExistence type="predicted"/>
<reference evidence="2" key="1">
    <citation type="journal article" date="2024" name="Front. Bioeng. Biotechnol.">
        <title>Genome-scale model development and genomic sequencing of the oleaginous clade Lipomyces.</title>
        <authorList>
            <person name="Czajka J.J."/>
            <person name="Han Y."/>
            <person name="Kim J."/>
            <person name="Mondo S.J."/>
            <person name="Hofstad B.A."/>
            <person name="Robles A."/>
            <person name="Haridas S."/>
            <person name="Riley R."/>
            <person name="LaButti K."/>
            <person name="Pangilinan J."/>
            <person name="Andreopoulos W."/>
            <person name="Lipzen A."/>
            <person name="Yan J."/>
            <person name="Wang M."/>
            <person name="Ng V."/>
            <person name="Grigoriev I.V."/>
            <person name="Spatafora J.W."/>
            <person name="Magnuson J.K."/>
            <person name="Baker S.E."/>
            <person name="Pomraning K.R."/>
        </authorList>
    </citation>
    <scope>NUCLEOTIDE SEQUENCE [LARGE SCALE GENOMIC DNA]</scope>
    <source>
        <strain evidence="2">CBS 7786</strain>
    </source>
</reference>
<name>A0ACC3T341_LIPKO</name>
<evidence type="ECO:0000313" key="1">
    <source>
        <dbReference type="EMBL" id="KAK9237839.1"/>
    </source>
</evidence>